<dbReference type="EMBL" id="QTUC01000001">
    <property type="protein sequence ID" value="REF36697.1"/>
    <property type="molecule type" value="Genomic_DNA"/>
</dbReference>
<feature type="region of interest" description="Disordered" evidence="1">
    <location>
        <begin position="113"/>
        <end position="140"/>
    </location>
</feature>
<evidence type="ECO:0000259" key="3">
    <source>
        <dbReference type="Pfam" id="PF13559"/>
    </source>
</evidence>
<keyword evidence="2" id="KW-1133">Transmembrane helix</keyword>
<name>A0A3D9V592_THECX</name>
<dbReference type="OrthoDB" id="4571933at2"/>
<comment type="caution">
    <text evidence="4">The sequence shown here is derived from an EMBL/GenBank/DDBJ whole genome shotgun (WGS) entry which is preliminary data.</text>
</comment>
<dbReference type="AlphaFoldDB" id="A0A3D9V592"/>
<sequence>MREDPRPRWFARTGALVGVLGLLALGALGLSWQERVTVEADRIPANVLVALLGVVLGVGLVVVVVSLILARGQGLPGPAPRRTSRSVLIAQGILLLGAIFLLYHYRDRMGRRADGSGVPPPPVATPIPAPQEGGPGTRAPGLEPTWSWPVAIAAGVVLGLVLLAAAWVLRKTATTTEPTRELTAADVRRVVAAGRAALAEIDAPRAAVIRAYAAMEQALRDVGVERRLADTPTDLLRRAEAAGLLSDTGSAAARDLSRLFQRARFSRRPLPPDARWQASAALERLEAELRRTSAAEVGAAEASVAGSRVATSPVPHGGVHGEREGRSGG</sequence>
<evidence type="ECO:0000313" key="4">
    <source>
        <dbReference type="EMBL" id="REF36697.1"/>
    </source>
</evidence>
<gene>
    <name evidence="4" type="ORF">DFJ64_2117</name>
</gene>
<feature type="compositionally biased region" description="Pro residues" evidence="1">
    <location>
        <begin position="118"/>
        <end position="129"/>
    </location>
</feature>
<feature type="transmembrane region" description="Helical" evidence="2">
    <location>
        <begin position="86"/>
        <end position="105"/>
    </location>
</feature>
<evidence type="ECO:0000256" key="1">
    <source>
        <dbReference type="SAM" id="MobiDB-lite"/>
    </source>
</evidence>
<evidence type="ECO:0000256" key="2">
    <source>
        <dbReference type="SAM" id="Phobius"/>
    </source>
</evidence>
<dbReference type="InterPro" id="IPR025403">
    <property type="entry name" value="TgpA-like_C"/>
</dbReference>
<dbReference type="Pfam" id="PF13559">
    <property type="entry name" value="DUF4129"/>
    <property type="match status" value="1"/>
</dbReference>
<feature type="domain" description="Protein-glutamine gamma-glutamyltransferase-like C-terminal" evidence="3">
    <location>
        <begin position="211"/>
        <end position="283"/>
    </location>
</feature>
<dbReference type="Proteomes" id="UP000256485">
    <property type="component" value="Unassembled WGS sequence"/>
</dbReference>
<feature type="region of interest" description="Disordered" evidence="1">
    <location>
        <begin position="296"/>
        <end position="329"/>
    </location>
</feature>
<feature type="transmembrane region" description="Helical" evidence="2">
    <location>
        <begin position="45"/>
        <end position="70"/>
    </location>
</feature>
<dbReference type="RefSeq" id="WP_115850293.1">
    <property type="nucleotide sequence ID" value="NZ_QTUC01000001.1"/>
</dbReference>
<evidence type="ECO:0000313" key="5">
    <source>
        <dbReference type="Proteomes" id="UP000256485"/>
    </source>
</evidence>
<feature type="compositionally biased region" description="Basic and acidic residues" evidence="1">
    <location>
        <begin position="319"/>
        <end position="329"/>
    </location>
</feature>
<reference evidence="4 5" key="1">
    <citation type="submission" date="2018-08" db="EMBL/GenBank/DDBJ databases">
        <title>Sequencing the genomes of 1000 actinobacteria strains.</title>
        <authorList>
            <person name="Klenk H.-P."/>
        </authorList>
    </citation>
    <scope>NUCLEOTIDE SEQUENCE [LARGE SCALE GENOMIC DNA]</scope>
    <source>
        <strain evidence="4 5">DSM 22891</strain>
    </source>
</reference>
<accession>A0A3D9V592</accession>
<keyword evidence="2" id="KW-0812">Transmembrane</keyword>
<protein>
    <submittedName>
        <fullName evidence="4">Uncharacterized protein DUF4129</fullName>
    </submittedName>
</protein>
<feature type="transmembrane region" description="Helical" evidence="2">
    <location>
        <begin position="146"/>
        <end position="169"/>
    </location>
</feature>
<keyword evidence="2" id="KW-0472">Membrane</keyword>
<organism evidence="4 5">
    <name type="scientific">Thermasporomyces composti</name>
    <dbReference type="NCBI Taxonomy" id="696763"/>
    <lineage>
        <taxon>Bacteria</taxon>
        <taxon>Bacillati</taxon>
        <taxon>Actinomycetota</taxon>
        <taxon>Actinomycetes</taxon>
        <taxon>Propionibacteriales</taxon>
        <taxon>Nocardioidaceae</taxon>
        <taxon>Thermasporomyces</taxon>
    </lineage>
</organism>
<feature type="compositionally biased region" description="Low complexity" evidence="1">
    <location>
        <begin position="296"/>
        <end position="310"/>
    </location>
</feature>
<proteinExistence type="predicted"/>
<keyword evidence="5" id="KW-1185">Reference proteome</keyword>